<dbReference type="RefSeq" id="WP_222160079.1">
    <property type="nucleotide sequence ID" value="NZ_CP081864.1"/>
</dbReference>
<dbReference type="Gene3D" id="3.30.1490.20">
    <property type="entry name" value="ATP-grasp fold, A domain"/>
    <property type="match status" value="1"/>
</dbReference>
<dbReference type="Pfam" id="PF02786">
    <property type="entry name" value="CPSase_L_D2"/>
    <property type="match status" value="1"/>
</dbReference>
<dbReference type="InterPro" id="IPR013815">
    <property type="entry name" value="ATP_grasp_subdomain_1"/>
</dbReference>
<evidence type="ECO:0000313" key="4">
    <source>
        <dbReference type="EMBL" id="QZN97070.1"/>
    </source>
</evidence>
<keyword evidence="2" id="KW-0547">Nucleotide-binding</keyword>
<name>A0ABX9AVR7_9ENTR</name>
<sequence>MKSKRIGIICYPGLELDKIIAACKDEHLDYKIIDFFSTDWLEQCTPDIQGYLVRPPCIYQEHKSIFDERVYYINHVLKKKTYPSFSEIYTYENKRNMHLFLSGYNIPHAKTVVFLDKKNALNHSKEINYPVIYKSNIGAGGSVVKVIENKRQFENIAHSIFGRLSPELSIGWFPYIKYKNIPLPRLGRATKHYMLIQEFLKIKWEWRMIRIGNSYFGHQKLLGDNGFASGSELVGWEMPSNELLALLHNTTENMNMRCMVLDIFETENGEYFVNEMQSIIGAYRPYQMKVNGVPGRYIYKDNSFVFEEGIHCQNACWNLRVKDFSDILDAEG</sequence>
<gene>
    <name evidence="4" type="ORF">K6K13_06755</name>
</gene>
<dbReference type="PROSITE" id="PS50975">
    <property type="entry name" value="ATP_GRASP"/>
    <property type="match status" value="1"/>
</dbReference>
<dbReference type="PANTHER" id="PTHR21621:SF0">
    <property type="entry name" value="BETA-CITRYLGLUTAMATE SYNTHASE B-RELATED"/>
    <property type="match status" value="1"/>
</dbReference>
<dbReference type="InterPro" id="IPR011761">
    <property type="entry name" value="ATP-grasp"/>
</dbReference>
<dbReference type="InterPro" id="IPR005479">
    <property type="entry name" value="CPAse_ATP-bd"/>
</dbReference>
<keyword evidence="5" id="KW-1185">Reference proteome</keyword>
<evidence type="ECO:0000256" key="2">
    <source>
        <dbReference type="PROSITE-ProRule" id="PRU00409"/>
    </source>
</evidence>
<protein>
    <recommendedName>
        <fullName evidence="3">ATP-grasp domain-containing protein</fullName>
    </recommendedName>
</protein>
<dbReference type="EMBL" id="CP081864">
    <property type="protein sequence ID" value="QZN97070.1"/>
    <property type="molecule type" value="Genomic_DNA"/>
</dbReference>
<evidence type="ECO:0000256" key="1">
    <source>
        <dbReference type="ARBA" id="ARBA00023211"/>
    </source>
</evidence>
<evidence type="ECO:0000259" key="3">
    <source>
        <dbReference type="PROSITE" id="PS50975"/>
    </source>
</evidence>
<evidence type="ECO:0000313" key="5">
    <source>
        <dbReference type="Proteomes" id="UP000825886"/>
    </source>
</evidence>
<proteinExistence type="predicted"/>
<feature type="domain" description="ATP-grasp" evidence="3">
    <location>
        <begin position="98"/>
        <end position="149"/>
    </location>
</feature>
<dbReference type="SUPFAM" id="SSF56059">
    <property type="entry name" value="Glutathione synthetase ATP-binding domain-like"/>
    <property type="match status" value="1"/>
</dbReference>
<keyword evidence="1" id="KW-0464">Manganese</keyword>
<keyword evidence="2" id="KW-0067">ATP-binding</keyword>
<dbReference type="PANTHER" id="PTHR21621">
    <property type="entry name" value="RIBOSOMAL PROTEIN S6 MODIFICATION PROTEIN"/>
    <property type="match status" value="1"/>
</dbReference>
<accession>A0ABX9AVR7</accession>
<organism evidence="4 5">
    <name type="scientific">Symbiopectobacterium purcellii</name>
    <dbReference type="NCBI Taxonomy" id="2871826"/>
    <lineage>
        <taxon>Bacteria</taxon>
        <taxon>Pseudomonadati</taxon>
        <taxon>Pseudomonadota</taxon>
        <taxon>Gammaproteobacteria</taxon>
        <taxon>Enterobacterales</taxon>
        <taxon>Enterobacteriaceae</taxon>
    </lineage>
</organism>
<reference evidence="4 5" key="1">
    <citation type="submission" date="2021-08" db="EMBL/GenBank/DDBJ databases">
        <title>Culture and genomic analysis of Symbiopectobacterium purcellii sp. nov. gen. nov., isolated from the leafhopper Empoasca decipiens.</title>
        <authorList>
            <person name="Nadal-Jimenez P."/>
            <person name="Siozios S."/>
            <person name="Halliday N."/>
            <person name="Camara M."/>
            <person name="Hurst G.D.D."/>
        </authorList>
    </citation>
    <scope>NUCLEOTIDE SEQUENCE [LARGE SCALE GENOMIC DNA]</scope>
    <source>
        <strain evidence="4 5">SyEd1</strain>
    </source>
</reference>
<dbReference type="Proteomes" id="UP000825886">
    <property type="component" value="Chromosome"/>
</dbReference>